<protein>
    <submittedName>
        <fullName evidence="2">Uncharacterized protein</fullName>
    </submittedName>
</protein>
<keyword evidence="1" id="KW-1133">Transmembrane helix</keyword>
<keyword evidence="3" id="KW-1185">Reference proteome</keyword>
<reference evidence="2 3" key="1">
    <citation type="journal article" date="2024" name="G3 (Bethesda)">
        <title>Genome assembly of Hibiscus sabdariffa L. provides insights into metabolisms of medicinal natural products.</title>
        <authorList>
            <person name="Kim T."/>
        </authorList>
    </citation>
    <scope>NUCLEOTIDE SEQUENCE [LARGE SCALE GENOMIC DNA]</scope>
    <source>
        <strain evidence="2">TK-2024</strain>
        <tissue evidence="2">Old leaves</tissue>
    </source>
</reference>
<keyword evidence="1" id="KW-0812">Transmembrane</keyword>
<gene>
    <name evidence="2" type="ORF">V6N11_063439</name>
</gene>
<evidence type="ECO:0000256" key="1">
    <source>
        <dbReference type="SAM" id="Phobius"/>
    </source>
</evidence>
<organism evidence="2 3">
    <name type="scientific">Hibiscus sabdariffa</name>
    <name type="common">roselle</name>
    <dbReference type="NCBI Taxonomy" id="183260"/>
    <lineage>
        <taxon>Eukaryota</taxon>
        <taxon>Viridiplantae</taxon>
        <taxon>Streptophyta</taxon>
        <taxon>Embryophyta</taxon>
        <taxon>Tracheophyta</taxon>
        <taxon>Spermatophyta</taxon>
        <taxon>Magnoliopsida</taxon>
        <taxon>eudicotyledons</taxon>
        <taxon>Gunneridae</taxon>
        <taxon>Pentapetalae</taxon>
        <taxon>rosids</taxon>
        <taxon>malvids</taxon>
        <taxon>Malvales</taxon>
        <taxon>Malvaceae</taxon>
        <taxon>Malvoideae</taxon>
        <taxon>Hibiscus</taxon>
    </lineage>
</organism>
<name>A0ABR1ZPA8_9ROSI</name>
<dbReference type="EMBL" id="JBBPBN010000769">
    <property type="protein sequence ID" value="KAK8482511.1"/>
    <property type="molecule type" value="Genomic_DNA"/>
</dbReference>
<comment type="caution">
    <text evidence="2">The sequence shown here is derived from an EMBL/GenBank/DDBJ whole genome shotgun (WGS) entry which is preliminary data.</text>
</comment>
<keyword evidence="1" id="KW-0472">Membrane</keyword>
<evidence type="ECO:0000313" key="3">
    <source>
        <dbReference type="Proteomes" id="UP001396334"/>
    </source>
</evidence>
<accession>A0ABR1ZPA8</accession>
<proteinExistence type="predicted"/>
<feature type="transmembrane region" description="Helical" evidence="1">
    <location>
        <begin position="33"/>
        <end position="56"/>
    </location>
</feature>
<evidence type="ECO:0000313" key="2">
    <source>
        <dbReference type="EMBL" id="KAK8482511.1"/>
    </source>
</evidence>
<dbReference type="Proteomes" id="UP001396334">
    <property type="component" value="Unassembled WGS sequence"/>
</dbReference>
<sequence>MSGNQRKPSVRSFFLNRMHGFQLLEDGGNEHEWFLSTCAVLCPVLVHNLFAIIDIAIGELYCSSTHMLSNLIAGPMIFGNGMVMVGIHHSMPPYA</sequence>
<feature type="transmembrane region" description="Helical" evidence="1">
    <location>
        <begin position="68"/>
        <end position="87"/>
    </location>
</feature>